<organism evidence="1 2">
    <name type="scientific">Cytobacillus purgationiresistens</name>
    <dbReference type="NCBI Taxonomy" id="863449"/>
    <lineage>
        <taxon>Bacteria</taxon>
        <taxon>Bacillati</taxon>
        <taxon>Bacillota</taxon>
        <taxon>Bacilli</taxon>
        <taxon>Bacillales</taxon>
        <taxon>Bacillaceae</taxon>
        <taxon>Cytobacillus</taxon>
    </lineage>
</organism>
<dbReference type="Proteomes" id="UP001238088">
    <property type="component" value="Unassembled WGS sequence"/>
</dbReference>
<dbReference type="EMBL" id="JAUSUB010000008">
    <property type="protein sequence ID" value="MDQ0270488.1"/>
    <property type="molecule type" value="Genomic_DNA"/>
</dbReference>
<reference evidence="1 2" key="1">
    <citation type="submission" date="2023-07" db="EMBL/GenBank/DDBJ databases">
        <title>Genomic Encyclopedia of Type Strains, Phase IV (KMG-IV): sequencing the most valuable type-strain genomes for metagenomic binning, comparative biology and taxonomic classification.</title>
        <authorList>
            <person name="Goeker M."/>
        </authorList>
    </citation>
    <scope>NUCLEOTIDE SEQUENCE [LARGE SCALE GENOMIC DNA]</scope>
    <source>
        <strain evidence="1 2">DSM 23494</strain>
    </source>
</reference>
<evidence type="ECO:0000313" key="1">
    <source>
        <dbReference type="EMBL" id="MDQ0270488.1"/>
    </source>
</evidence>
<accession>A0ABU0AGW1</accession>
<dbReference type="RefSeq" id="WP_307474944.1">
    <property type="nucleotide sequence ID" value="NZ_JAUSUB010000008.1"/>
</dbReference>
<sequence>MFKQVSLESNLRFYIFKQGEMEAKLENRIDYKLSFIDETGEEVYDEITIY</sequence>
<gene>
    <name evidence="1" type="ORF">J2S17_002363</name>
</gene>
<comment type="caution">
    <text evidence="1">The sequence shown here is derived from an EMBL/GenBank/DDBJ whole genome shotgun (WGS) entry which is preliminary data.</text>
</comment>
<evidence type="ECO:0000313" key="2">
    <source>
        <dbReference type="Proteomes" id="UP001238088"/>
    </source>
</evidence>
<proteinExistence type="predicted"/>
<name>A0ABU0AGW1_9BACI</name>
<protein>
    <submittedName>
        <fullName evidence="1">Uncharacterized protein</fullName>
    </submittedName>
</protein>
<keyword evidence="2" id="KW-1185">Reference proteome</keyword>